<accession>A0ABY5PBP8</accession>
<evidence type="ECO:0000256" key="2">
    <source>
        <dbReference type="ARBA" id="ARBA00022475"/>
    </source>
</evidence>
<proteinExistence type="predicted"/>
<organism evidence="7 8">
    <name type="scientific">Svornostia abyssi</name>
    <dbReference type="NCBI Taxonomy" id="2898438"/>
    <lineage>
        <taxon>Bacteria</taxon>
        <taxon>Bacillati</taxon>
        <taxon>Actinomycetota</taxon>
        <taxon>Thermoleophilia</taxon>
        <taxon>Solirubrobacterales</taxon>
        <taxon>Baekduiaceae</taxon>
        <taxon>Svornostia</taxon>
    </lineage>
</organism>
<sequence>MAESDAPRRGYGAGARILSVGIALTGVVTFAYFSLASHGLSEDEYSRISLLWSVLFVVVTVLYRPIEQLLSRTIAERRALGHGSHPLREPMLIQTAFAVLFLVAALALRGPIQDDLLDGSETLYWILVAAVLAYAASYFARGWLAGHQRFELYGALVFLEATTRVLFALAVVLGFASGQTAVALGMLAAPCVSLVVVPLAFSRSDPPPSQGEVQEAEGGLSLRHGAGFAAAVMVVMLAEQTLINGAVITVDITSDDAALAGIVFSILLIARAPLQLFQAIQGSLLPHLAGLNATEDGGEFSKAIRVTVLAIAAFAAACAVGLFAIGPWVMDLLFDLNYDWSRVGLGIVAIGMGLHLAAGTLNQAALARGHARAAAVGWAVVGVAFVGWMFAPIVDDEVLRAELGYALAAALLCALLTAVYRMAPAPEAAATAAD</sequence>
<evidence type="ECO:0000313" key="7">
    <source>
        <dbReference type="EMBL" id="UUY02098.1"/>
    </source>
</evidence>
<dbReference type="Proteomes" id="UP001058860">
    <property type="component" value="Chromosome"/>
</dbReference>
<feature type="transmembrane region" description="Helical" evidence="6">
    <location>
        <begin position="308"/>
        <end position="330"/>
    </location>
</feature>
<keyword evidence="4 6" id="KW-1133">Transmembrane helix</keyword>
<feature type="transmembrane region" description="Helical" evidence="6">
    <location>
        <begin position="91"/>
        <end position="110"/>
    </location>
</feature>
<dbReference type="PANTHER" id="PTHR30250:SF11">
    <property type="entry name" value="O-ANTIGEN TRANSPORTER-RELATED"/>
    <property type="match status" value="1"/>
</dbReference>
<evidence type="ECO:0008006" key="9">
    <source>
        <dbReference type="Google" id="ProtNLM"/>
    </source>
</evidence>
<feature type="transmembrane region" description="Helical" evidence="6">
    <location>
        <begin position="152"/>
        <end position="175"/>
    </location>
</feature>
<evidence type="ECO:0000256" key="4">
    <source>
        <dbReference type="ARBA" id="ARBA00022989"/>
    </source>
</evidence>
<feature type="transmembrane region" description="Helical" evidence="6">
    <location>
        <begin position="122"/>
        <end position="140"/>
    </location>
</feature>
<dbReference type="RefSeq" id="WP_353862632.1">
    <property type="nucleotide sequence ID" value="NZ_CP088295.1"/>
</dbReference>
<keyword evidence="2" id="KW-1003">Cell membrane</keyword>
<comment type="subcellular location">
    <subcellularLocation>
        <location evidence="1">Cell membrane</location>
        <topology evidence="1">Multi-pass membrane protein</topology>
    </subcellularLocation>
</comment>
<feature type="transmembrane region" description="Helical" evidence="6">
    <location>
        <begin position="12"/>
        <end position="33"/>
    </location>
</feature>
<protein>
    <recommendedName>
        <fullName evidence="9">Polysaccharide biosynthesis protein</fullName>
    </recommendedName>
</protein>
<evidence type="ECO:0000256" key="5">
    <source>
        <dbReference type="ARBA" id="ARBA00023136"/>
    </source>
</evidence>
<reference evidence="8" key="1">
    <citation type="submission" date="2021-11" db="EMBL/GenBank/DDBJ databases">
        <title>Cultivation dependent microbiological survey of springs from the worlds oldest radium mine currently devoted to the extraction of radon-saturated water.</title>
        <authorList>
            <person name="Kapinusova G."/>
            <person name="Smrhova T."/>
            <person name="Strejcek M."/>
            <person name="Suman J."/>
            <person name="Jani K."/>
            <person name="Pajer P."/>
            <person name="Uhlik O."/>
        </authorList>
    </citation>
    <scope>NUCLEOTIDE SEQUENCE [LARGE SCALE GENOMIC DNA]</scope>
    <source>
        <strain evidence="8">J379</strain>
    </source>
</reference>
<evidence type="ECO:0000313" key="8">
    <source>
        <dbReference type="Proteomes" id="UP001058860"/>
    </source>
</evidence>
<keyword evidence="8" id="KW-1185">Reference proteome</keyword>
<dbReference type="InterPro" id="IPR050833">
    <property type="entry name" value="Poly_Biosynth_Transport"/>
</dbReference>
<keyword evidence="5 6" id="KW-0472">Membrane</keyword>
<feature type="transmembrane region" description="Helical" evidence="6">
    <location>
        <begin position="45"/>
        <end position="63"/>
    </location>
</feature>
<evidence type="ECO:0000256" key="6">
    <source>
        <dbReference type="SAM" id="Phobius"/>
    </source>
</evidence>
<keyword evidence="3 6" id="KW-0812">Transmembrane</keyword>
<name>A0ABY5PBP8_9ACTN</name>
<feature type="transmembrane region" description="Helical" evidence="6">
    <location>
        <begin position="373"/>
        <end position="391"/>
    </location>
</feature>
<evidence type="ECO:0000256" key="3">
    <source>
        <dbReference type="ARBA" id="ARBA00022692"/>
    </source>
</evidence>
<feature type="transmembrane region" description="Helical" evidence="6">
    <location>
        <begin position="403"/>
        <end position="420"/>
    </location>
</feature>
<feature type="transmembrane region" description="Helical" evidence="6">
    <location>
        <begin position="342"/>
        <end position="361"/>
    </location>
</feature>
<feature type="transmembrane region" description="Helical" evidence="6">
    <location>
        <begin position="181"/>
        <end position="201"/>
    </location>
</feature>
<dbReference type="EMBL" id="CP088295">
    <property type="protein sequence ID" value="UUY02098.1"/>
    <property type="molecule type" value="Genomic_DNA"/>
</dbReference>
<dbReference type="PANTHER" id="PTHR30250">
    <property type="entry name" value="PST FAMILY PREDICTED COLANIC ACID TRANSPORTER"/>
    <property type="match status" value="1"/>
</dbReference>
<gene>
    <name evidence="7" type="ORF">LRS13_15395</name>
</gene>
<evidence type="ECO:0000256" key="1">
    <source>
        <dbReference type="ARBA" id="ARBA00004651"/>
    </source>
</evidence>